<keyword evidence="1" id="KW-0802">TPR repeat</keyword>
<name>A0A418N4P5_9FLAO</name>
<keyword evidence="5" id="KW-1185">Reference proteome</keyword>
<dbReference type="InterPro" id="IPR011990">
    <property type="entry name" value="TPR-like_helical_dom_sf"/>
</dbReference>
<reference evidence="3 5" key="2">
    <citation type="submission" date="2019-07" db="EMBL/GenBank/DDBJ databases">
        <title>Draft genome of two Muricauda strains isolated from deep sea.</title>
        <authorList>
            <person name="Sun C."/>
        </authorList>
    </citation>
    <scope>NUCLEOTIDE SEQUENCE [LARGE SCALE GENOMIC DNA]</scope>
    <source>
        <strain evidence="3 5">NH166</strain>
    </source>
</reference>
<feature type="repeat" description="TPR" evidence="1">
    <location>
        <begin position="231"/>
        <end position="264"/>
    </location>
</feature>
<dbReference type="Pfam" id="PF14559">
    <property type="entry name" value="TPR_19"/>
    <property type="match status" value="1"/>
</dbReference>
<dbReference type="OrthoDB" id="9779074at2"/>
<dbReference type="InterPro" id="IPR019734">
    <property type="entry name" value="TPR_rpt"/>
</dbReference>
<accession>A0A418N4P5</accession>
<proteinExistence type="predicted"/>
<dbReference type="Proteomes" id="UP000284189">
    <property type="component" value="Unassembled WGS sequence"/>
</dbReference>
<dbReference type="EMBL" id="QXFJ01000030">
    <property type="protein sequence ID" value="RIV68844.1"/>
    <property type="molecule type" value="Genomic_DNA"/>
</dbReference>
<dbReference type="EMBL" id="VNWL01000029">
    <property type="protein sequence ID" value="TXK00544.1"/>
    <property type="molecule type" value="Genomic_DNA"/>
</dbReference>
<evidence type="ECO:0000313" key="2">
    <source>
        <dbReference type="EMBL" id="RIV68844.1"/>
    </source>
</evidence>
<dbReference type="SMART" id="SM00028">
    <property type="entry name" value="TPR"/>
    <property type="match status" value="2"/>
</dbReference>
<sequence>MELIGNKETTIAVLPFQILGDSESISPIIKGFTEDLIINFSKYIGLSVISQYSTQHISDTSDTESMTRLGADYLITGSFRPTDKGFRIGVQLIRTRDHKIVFAGNHDETLETVLKMQDTITQQMVNVLQQQIDHDLLSYSYKKESVDLAVYENWLLGMNEVKKGTLESDLKAREHFEAALKIDPMFARAYTGLSLSYFNEWSCQLWDRWDVSQKGAHDYALKAIELDENDYVSLAVLGRTFLYLGDYEKSEHLLRKSLRMNPNDADNLVLISNCMVWLGYMEEAEQLYDKARSLNPLNPEAYLPAGMLVYFEKGEFEKAIEVGEKVSNLSIWTDFTAFLSAAYYHISRYDQMKSYWEQYLKIFRKNIKQGKDATNQEAVAWQKEVNPYKDKSNLESFWEFMLGNGSKPNPKIVSTKKKNIAGGSFIHHGELWELSYSGLSVTAKDSKGLHDIAQLLEHPEEEFHCLQLMGSSVNNDGEALVDEKALRDYRSKIKSLKMQISDAEEIGLIEKAERLKEEYEQLMGHIGKVMGLSNKARKTGSSLEKARAAVTWRIRNSIKKLEQIHPLLVKHLANSIKTGTCCSYKPEIPHEWTF</sequence>
<evidence type="ECO:0000313" key="4">
    <source>
        <dbReference type="Proteomes" id="UP000284189"/>
    </source>
</evidence>
<comment type="caution">
    <text evidence="2">The sequence shown here is derived from an EMBL/GenBank/DDBJ whole genome shotgun (WGS) entry which is preliminary data.</text>
</comment>
<dbReference type="SUPFAM" id="SSF48452">
    <property type="entry name" value="TPR-like"/>
    <property type="match status" value="1"/>
</dbReference>
<dbReference type="RefSeq" id="WP_119641682.1">
    <property type="nucleotide sequence ID" value="NZ_QXFJ01000030.1"/>
</dbReference>
<dbReference type="Proteomes" id="UP000321528">
    <property type="component" value="Unassembled WGS sequence"/>
</dbReference>
<evidence type="ECO:0000256" key="1">
    <source>
        <dbReference type="PROSITE-ProRule" id="PRU00339"/>
    </source>
</evidence>
<dbReference type="PROSITE" id="PS50005">
    <property type="entry name" value="TPR"/>
    <property type="match status" value="1"/>
</dbReference>
<evidence type="ECO:0000313" key="3">
    <source>
        <dbReference type="EMBL" id="TXK00544.1"/>
    </source>
</evidence>
<dbReference type="PANTHER" id="PTHR12558:SF13">
    <property type="entry name" value="CELL DIVISION CYCLE PROTEIN 27 HOMOLOG"/>
    <property type="match status" value="1"/>
</dbReference>
<gene>
    <name evidence="2" type="ORF">D2U88_16850</name>
    <name evidence="3" type="ORF">FQ019_16650</name>
</gene>
<protein>
    <submittedName>
        <fullName evidence="2">Uncharacterized protein</fullName>
    </submittedName>
</protein>
<dbReference type="Gene3D" id="1.25.40.10">
    <property type="entry name" value="Tetratricopeptide repeat domain"/>
    <property type="match status" value="1"/>
</dbReference>
<evidence type="ECO:0000313" key="5">
    <source>
        <dbReference type="Proteomes" id="UP000321528"/>
    </source>
</evidence>
<organism evidence="2 4">
    <name type="scientific">Flagellimonas aequoris</name>
    <dbReference type="NCBI Taxonomy" id="2306997"/>
    <lineage>
        <taxon>Bacteria</taxon>
        <taxon>Pseudomonadati</taxon>
        <taxon>Bacteroidota</taxon>
        <taxon>Flavobacteriia</taxon>
        <taxon>Flavobacteriales</taxon>
        <taxon>Flavobacteriaceae</taxon>
        <taxon>Flagellimonas</taxon>
    </lineage>
</organism>
<reference evidence="2 4" key="1">
    <citation type="submission" date="2018-08" db="EMBL/GenBank/DDBJ databases">
        <title>Proposal of Muricauda 72 sp.nov. and Muricauda NH166 sp.nov., isolated from seawater.</title>
        <authorList>
            <person name="Cheng H."/>
            <person name="Wu Y.-H."/>
            <person name="Guo L.-L."/>
            <person name="Xu X.-W."/>
        </authorList>
    </citation>
    <scope>NUCLEOTIDE SEQUENCE [LARGE SCALE GENOMIC DNA]</scope>
    <source>
        <strain evidence="2 4">NH166</strain>
    </source>
</reference>
<dbReference type="PANTHER" id="PTHR12558">
    <property type="entry name" value="CELL DIVISION CYCLE 16,23,27"/>
    <property type="match status" value="1"/>
</dbReference>
<dbReference type="AlphaFoldDB" id="A0A418N4P5"/>